<reference evidence="3 4" key="1">
    <citation type="submission" date="2016-10" db="EMBL/GenBank/DDBJ databases">
        <authorList>
            <person name="Varghese N."/>
            <person name="Submissions S."/>
        </authorList>
    </citation>
    <scope>NUCLEOTIDE SEQUENCE [LARGE SCALE GENOMIC DNA]</scope>
    <source>
        <strain evidence="3 4">DSM 5563</strain>
    </source>
</reference>
<dbReference type="Proteomes" id="UP000226420">
    <property type="component" value="Unassembled WGS sequence"/>
</dbReference>
<comment type="caution">
    <text evidence="3">The sequence shown here is derived from an EMBL/GenBank/DDBJ whole genome shotgun (WGS) entry which is preliminary data.</text>
</comment>
<dbReference type="RefSeq" id="WP_047781167.1">
    <property type="nucleotide sequence ID" value="NZ_FOLW01000004.1"/>
</dbReference>
<evidence type="ECO:0000313" key="4">
    <source>
        <dbReference type="Proteomes" id="UP000226420"/>
    </source>
</evidence>
<evidence type="ECO:0000313" key="3">
    <source>
        <dbReference type="EMBL" id="SFC78040.1"/>
    </source>
</evidence>
<protein>
    <recommendedName>
        <fullName evidence="5">DUF1090 domain-containing protein</fullName>
    </recommendedName>
</protein>
<feature type="chain" id="PRO_5042586638" description="DUF1090 domain-containing protein" evidence="2">
    <location>
        <begin position="20"/>
        <end position="126"/>
    </location>
</feature>
<gene>
    <name evidence="3" type="ORF">SAMN02745723_104107</name>
</gene>
<sequence>MLKKLCLIVPLIISPTVFAGNAYSGKDYCQIKKEKILQQMEYAKQYNNMNRLAGLERALSNVEAHCTNGNYRANAEQKVADKERKVAKRQAELEKARVSGKAEKIAKKERKLREAEIELDEALGRL</sequence>
<dbReference type="Pfam" id="PF06476">
    <property type="entry name" value="DUF1090"/>
    <property type="match status" value="1"/>
</dbReference>
<name>A0AAJ5BH42_9GAMM</name>
<dbReference type="EMBL" id="FOLW01000004">
    <property type="protein sequence ID" value="SFC78040.1"/>
    <property type="molecule type" value="Genomic_DNA"/>
</dbReference>
<dbReference type="InterPro" id="IPR009468">
    <property type="entry name" value="DUF1090"/>
</dbReference>
<keyword evidence="2" id="KW-0732">Signal</keyword>
<evidence type="ECO:0000256" key="1">
    <source>
        <dbReference type="SAM" id="Coils"/>
    </source>
</evidence>
<accession>A0AAJ5BH42</accession>
<evidence type="ECO:0000256" key="2">
    <source>
        <dbReference type="SAM" id="SignalP"/>
    </source>
</evidence>
<feature type="signal peptide" evidence="2">
    <location>
        <begin position="1"/>
        <end position="19"/>
    </location>
</feature>
<proteinExistence type="predicted"/>
<keyword evidence="1" id="KW-0175">Coiled coil</keyword>
<organism evidence="3 4">
    <name type="scientific">Pragia fontium DSM 5563 = ATCC 49100</name>
    <dbReference type="NCBI Taxonomy" id="1122977"/>
    <lineage>
        <taxon>Bacteria</taxon>
        <taxon>Pseudomonadati</taxon>
        <taxon>Pseudomonadota</taxon>
        <taxon>Gammaproteobacteria</taxon>
        <taxon>Enterobacterales</taxon>
        <taxon>Budviciaceae</taxon>
        <taxon>Pragia</taxon>
    </lineage>
</organism>
<feature type="coiled-coil region" evidence="1">
    <location>
        <begin position="72"/>
        <end position="125"/>
    </location>
</feature>
<dbReference type="AlphaFoldDB" id="A0AAJ5BH42"/>
<evidence type="ECO:0008006" key="5">
    <source>
        <dbReference type="Google" id="ProtNLM"/>
    </source>
</evidence>